<keyword evidence="3 7" id="KW-0812">Transmembrane</keyword>
<keyword evidence="4 7" id="KW-1133">Transmembrane helix</keyword>
<feature type="transmembrane region" description="Helical" evidence="7">
    <location>
        <begin position="104"/>
        <end position="124"/>
    </location>
</feature>
<evidence type="ECO:0000313" key="10">
    <source>
        <dbReference type="Proteomes" id="UP000414233"/>
    </source>
</evidence>
<evidence type="ECO:0000256" key="5">
    <source>
        <dbReference type="ARBA" id="ARBA00023136"/>
    </source>
</evidence>
<evidence type="ECO:0000259" key="8">
    <source>
        <dbReference type="Pfam" id="PF00892"/>
    </source>
</evidence>
<feature type="transmembrane region" description="Helical" evidence="7">
    <location>
        <begin position="76"/>
        <end position="98"/>
    </location>
</feature>
<dbReference type="InterPro" id="IPR037185">
    <property type="entry name" value="EmrE-like"/>
</dbReference>
<feature type="domain" description="EamA" evidence="8">
    <location>
        <begin position="158"/>
        <end position="287"/>
    </location>
</feature>
<accession>A0A5E4V4A3</accession>
<comment type="subcellular location">
    <subcellularLocation>
        <location evidence="1">Membrane</location>
        <topology evidence="1">Multi-pass membrane protein</topology>
    </subcellularLocation>
</comment>
<dbReference type="Pfam" id="PF00892">
    <property type="entry name" value="EamA"/>
    <property type="match status" value="2"/>
</dbReference>
<comment type="similarity">
    <text evidence="2">Belongs to the EamA transporter family.</text>
</comment>
<keyword evidence="10" id="KW-1185">Reference proteome</keyword>
<dbReference type="Gene3D" id="1.10.3730.20">
    <property type="match status" value="1"/>
</dbReference>
<dbReference type="PANTHER" id="PTHR32322:SF2">
    <property type="entry name" value="EAMA DOMAIN-CONTAINING PROTEIN"/>
    <property type="match status" value="1"/>
</dbReference>
<dbReference type="InterPro" id="IPR050638">
    <property type="entry name" value="AA-Vitamin_Transporters"/>
</dbReference>
<reference evidence="9 10" key="1">
    <citation type="submission" date="2019-08" db="EMBL/GenBank/DDBJ databases">
        <authorList>
            <person name="Peeters C."/>
        </authorList>
    </citation>
    <scope>NUCLEOTIDE SEQUENCE [LARGE SCALE GENOMIC DNA]</scope>
    <source>
        <strain evidence="9 10">LMG 30175</strain>
    </source>
</reference>
<feature type="transmembrane region" description="Helical" evidence="7">
    <location>
        <begin position="272"/>
        <end position="289"/>
    </location>
</feature>
<feature type="transmembrane region" description="Helical" evidence="7">
    <location>
        <begin position="185"/>
        <end position="211"/>
    </location>
</feature>
<evidence type="ECO:0000256" key="4">
    <source>
        <dbReference type="ARBA" id="ARBA00022989"/>
    </source>
</evidence>
<dbReference type="EMBL" id="CABPRZ010000008">
    <property type="protein sequence ID" value="VVE06189.1"/>
    <property type="molecule type" value="Genomic_DNA"/>
</dbReference>
<dbReference type="RefSeq" id="WP_150697191.1">
    <property type="nucleotide sequence ID" value="NZ_CABPRZ010000008.1"/>
</dbReference>
<gene>
    <name evidence="9" type="ORF">PTE30175_02322</name>
</gene>
<dbReference type="OrthoDB" id="9794287at2"/>
<protein>
    <submittedName>
        <fullName evidence="9">EamA family transporter</fullName>
    </submittedName>
</protein>
<feature type="transmembrane region" description="Helical" evidence="7">
    <location>
        <begin position="131"/>
        <end position="149"/>
    </location>
</feature>
<dbReference type="InterPro" id="IPR000620">
    <property type="entry name" value="EamA_dom"/>
</dbReference>
<feature type="transmembrane region" description="Helical" evidence="7">
    <location>
        <begin position="217"/>
        <end position="237"/>
    </location>
</feature>
<evidence type="ECO:0000256" key="6">
    <source>
        <dbReference type="SAM" id="MobiDB-lite"/>
    </source>
</evidence>
<feature type="region of interest" description="Disordered" evidence="6">
    <location>
        <begin position="301"/>
        <end position="353"/>
    </location>
</feature>
<feature type="transmembrane region" description="Helical" evidence="7">
    <location>
        <begin position="35"/>
        <end position="55"/>
    </location>
</feature>
<organism evidence="9 10">
    <name type="scientific">Pandoraea terrae</name>
    <dbReference type="NCBI Taxonomy" id="1537710"/>
    <lineage>
        <taxon>Bacteria</taxon>
        <taxon>Pseudomonadati</taxon>
        <taxon>Pseudomonadota</taxon>
        <taxon>Betaproteobacteria</taxon>
        <taxon>Burkholderiales</taxon>
        <taxon>Burkholderiaceae</taxon>
        <taxon>Pandoraea</taxon>
    </lineage>
</organism>
<dbReference type="PANTHER" id="PTHR32322">
    <property type="entry name" value="INNER MEMBRANE TRANSPORTER"/>
    <property type="match status" value="1"/>
</dbReference>
<feature type="transmembrane region" description="Helical" evidence="7">
    <location>
        <begin position="155"/>
        <end position="173"/>
    </location>
</feature>
<name>A0A5E4V4A3_9BURK</name>
<evidence type="ECO:0000256" key="3">
    <source>
        <dbReference type="ARBA" id="ARBA00022692"/>
    </source>
</evidence>
<dbReference type="SUPFAM" id="SSF103481">
    <property type="entry name" value="Multidrug resistance efflux transporter EmrE"/>
    <property type="match status" value="2"/>
</dbReference>
<dbReference type="AlphaFoldDB" id="A0A5E4V4A3"/>
<dbReference type="GO" id="GO:0016020">
    <property type="term" value="C:membrane"/>
    <property type="evidence" value="ECO:0007669"/>
    <property type="project" value="UniProtKB-SubCell"/>
</dbReference>
<proteinExistence type="inferred from homology"/>
<feature type="domain" description="EamA" evidence="8">
    <location>
        <begin position="7"/>
        <end position="148"/>
    </location>
</feature>
<evidence type="ECO:0000256" key="1">
    <source>
        <dbReference type="ARBA" id="ARBA00004141"/>
    </source>
</evidence>
<feature type="transmembrane region" description="Helical" evidence="7">
    <location>
        <begin position="249"/>
        <end position="266"/>
    </location>
</feature>
<keyword evidence="5 7" id="KW-0472">Membrane</keyword>
<sequence length="353" mass="37676">MNAHANAIFTALLAAALFGAATPLAKTLLGSISPFMVAGLFYLGSGIGLAAVIVARRLKRSDARDSSDSRIQRGEIPWLAGAIVAGGVAGPALLMLGLSTTPAATSALLLNLEGVFTALIAWVVFRENVALQVFLGMVTIVAGGVVLSWQPGASGVPLGAWLIAAACVCWAVDNNLTRKVSTNDAMVIACLKGLVAGPVNLAIALLLGGHFPGAAKIAAAMLTGFGGYGVSLVLFVVALRNLGTARTGAYFSVAPLFGVALSFVIWPEMPSALFWVAATLMALGVWLHIRERHEHAHTHEPLEHTHRHRHDEHHQHDHDFSWDGREPHTHSHRHEPVTHVHPHFPDIHHRHRH</sequence>
<feature type="compositionally biased region" description="Basic and acidic residues" evidence="6">
    <location>
        <begin position="312"/>
        <end position="347"/>
    </location>
</feature>
<dbReference type="Proteomes" id="UP000414233">
    <property type="component" value="Unassembled WGS sequence"/>
</dbReference>
<evidence type="ECO:0000313" key="9">
    <source>
        <dbReference type="EMBL" id="VVE06189.1"/>
    </source>
</evidence>
<evidence type="ECO:0000256" key="7">
    <source>
        <dbReference type="SAM" id="Phobius"/>
    </source>
</evidence>
<evidence type="ECO:0000256" key="2">
    <source>
        <dbReference type="ARBA" id="ARBA00007362"/>
    </source>
</evidence>